<evidence type="ECO:0000313" key="3">
    <source>
        <dbReference type="Proteomes" id="UP000229612"/>
    </source>
</evidence>
<dbReference type="AlphaFoldDB" id="A0A2H0UI83"/>
<organism evidence="2 3">
    <name type="scientific">Candidatus Kaiserbacteria bacterium CG10_big_fil_rev_8_21_14_0_10_44_10</name>
    <dbReference type="NCBI Taxonomy" id="1974606"/>
    <lineage>
        <taxon>Bacteria</taxon>
        <taxon>Candidatus Kaiseribacteriota</taxon>
    </lineage>
</organism>
<accession>A0A2H0UI83</accession>
<evidence type="ECO:0000256" key="1">
    <source>
        <dbReference type="SAM" id="MobiDB-lite"/>
    </source>
</evidence>
<name>A0A2H0UI83_9BACT</name>
<protein>
    <submittedName>
        <fullName evidence="2">Uncharacterized protein</fullName>
    </submittedName>
</protein>
<evidence type="ECO:0000313" key="2">
    <source>
        <dbReference type="EMBL" id="PIR86109.1"/>
    </source>
</evidence>
<dbReference type="EMBL" id="PFBG01000009">
    <property type="protein sequence ID" value="PIR86109.1"/>
    <property type="molecule type" value="Genomic_DNA"/>
</dbReference>
<comment type="caution">
    <text evidence="2">The sequence shown here is derived from an EMBL/GenBank/DDBJ whole genome shotgun (WGS) entry which is preliminary data.</text>
</comment>
<reference evidence="3" key="1">
    <citation type="submission" date="2017-09" db="EMBL/GenBank/DDBJ databases">
        <title>Depth-based differentiation of microbial function through sediment-hosted aquifers and enrichment of novel symbionts in the deep terrestrial subsurface.</title>
        <authorList>
            <person name="Probst A.J."/>
            <person name="Ladd B."/>
            <person name="Jarett J.K."/>
            <person name="Geller-Mcgrath D.E."/>
            <person name="Sieber C.M.K."/>
            <person name="Emerson J.B."/>
            <person name="Anantharaman K."/>
            <person name="Thomas B.C."/>
            <person name="Malmstrom R."/>
            <person name="Stieglmeier M."/>
            <person name="Klingl A."/>
            <person name="Woyke T."/>
            <person name="Ryan C.M."/>
            <person name="Banfield J.F."/>
        </authorList>
    </citation>
    <scope>NUCLEOTIDE SEQUENCE [LARGE SCALE GENOMIC DNA]</scope>
</reference>
<feature type="region of interest" description="Disordered" evidence="1">
    <location>
        <begin position="95"/>
        <end position="122"/>
    </location>
</feature>
<gene>
    <name evidence="2" type="ORF">COU14_00765</name>
</gene>
<proteinExistence type="predicted"/>
<sequence>MASVEQLPDGQGEFTTGRGGIRIPVFEKGDRPLHGYDVIKYFHKLWELNGFDPNTEAHYSQRREAKEYAHELVLPAESDKPLIVIRGSFRPATPEQIQRQKWENERYPTMSSTEVKTGWEEH</sequence>
<dbReference type="Proteomes" id="UP000229612">
    <property type="component" value="Unassembled WGS sequence"/>
</dbReference>